<accession>A0ABQ2ZXS8</accession>
<dbReference type="Gene3D" id="2.30.42.10">
    <property type="match status" value="1"/>
</dbReference>
<evidence type="ECO:0000256" key="4">
    <source>
        <dbReference type="ARBA" id="ARBA00022825"/>
    </source>
</evidence>
<evidence type="ECO:0000256" key="6">
    <source>
        <dbReference type="SAM" id="MobiDB-lite"/>
    </source>
</evidence>
<dbReference type="SMART" id="SM00245">
    <property type="entry name" value="TSPc"/>
    <property type="match status" value="1"/>
</dbReference>
<dbReference type="SUPFAM" id="SSF50156">
    <property type="entry name" value="PDZ domain-like"/>
    <property type="match status" value="1"/>
</dbReference>
<dbReference type="Pfam" id="PF13180">
    <property type="entry name" value="PDZ_2"/>
    <property type="match status" value="1"/>
</dbReference>
<feature type="domain" description="PDZ" evidence="8">
    <location>
        <begin position="121"/>
        <end position="189"/>
    </location>
</feature>
<organism evidence="9 10">
    <name type="scientific">Rhodanobacter panaciterrae</name>
    <dbReference type="NCBI Taxonomy" id="490572"/>
    <lineage>
        <taxon>Bacteria</taxon>
        <taxon>Pseudomonadati</taxon>
        <taxon>Pseudomonadota</taxon>
        <taxon>Gammaproteobacteria</taxon>
        <taxon>Lysobacterales</taxon>
        <taxon>Rhodanobacteraceae</taxon>
        <taxon>Rhodanobacter</taxon>
    </lineage>
</organism>
<feature type="compositionally biased region" description="Low complexity" evidence="6">
    <location>
        <begin position="49"/>
        <end position="69"/>
    </location>
</feature>
<evidence type="ECO:0000313" key="9">
    <source>
        <dbReference type="EMBL" id="GGY28967.1"/>
    </source>
</evidence>
<dbReference type="Pfam" id="PF03572">
    <property type="entry name" value="Peptidase_S41"/>
    <property type="match status" value="1"/>
</dbReference>
<dbReference type="EMBL" id="BMXT01000002">
    <property type="protein sequence ID" value="GGY28967.1"/>
    <property type="molecule type" value="Genomic_DNA"/>
</dbReference>
<evidence type="ECO:0000256" key="1">
    <source>
        <dbReference type="ARBA" id="ARBA00009179"/>
    </source>
</evidence>
<evidence type="ECO:0000256" key="3">
    <source>
        <dbReference type="ARBA" id="ARBA00022801"/>
    </source>
</evidence>
<proteinExistence type="inferred from homology"/>
<dbReference type="InterPro" id="IPR004447">
    <property type="entry name" value="Peptidase_S41A"/>
</dbReference>
<name>A0ABQ2ZXS8_9GAMM</name>
<dbReference type="InterPro" id="IPR005151">
    <property type="entry name" value="Tail-specific_protease"/>
</dbReference>
<evidence type="ECO:0000256" key="2">
    <source>
        <dbReference type="ARBA" id="ARBA00022670"/>
    </source>
</evidence>
<dbReference type="Proteomes" id="UP000621898">
    <property type="component" value="Unassembled WGS sequence"/>
</dbReference>
<dbReference type="RefSeq" id="WP_189441342.1">
    <property type="nucleotide sequence ID" value="NZ_BMXT01000002.1"/>
</dbReference>
<dbReference type="Pfam" id="PF22694">
    <property type="entry name" value="CtpB_N-like"/>
    <property type="match status" value="1"/>
</dbReference>
<keyword evidence="7" id="KW-0732">Signal</keyword>
<dbReference type="InterPro" id="IPR055210">
    <property type="entry name" value="CtpA/B_N"/>
</dbReference>
<feature type="region of interest" description="Disordered" evidence="6">
    <location>
        <begin position="29"/>
        <end position="69"/>
    </location>
</feature>
<dbReference type="NCBIfam" id="TIGR00225">
    <property type="entry name" value="prc"/>
    <property type="match status" value="1"/>
</dbReference>
<feature type="chain" id="PRO_5046494913" evidence="7">
    <location>
        <begin position="31"/>
        <end position="469"/>
    </location>
</feature>
<dbReference type="PANTHER" id="PTHR32060">
    <property type="entry name" value="TAIL-SPECIFIC PROTEASE"/>
    <property type="match status" value="1"/>
</dbReference>
<keyword evidence="4 5" id="KW-0720">Serine protease</keyword>
<keyword evidence="10" id="KW-1185">Reference proteome</keyword>
<dbReference type="Gene3D" id="3.90.226.10">
    <property type="entry name" value="2-enoyl-CoA Hydratase, Chain A, domain 1"/>
    <property type="match status" value="1"/>
</dbReference>
<dbReference type="CDD" id="cd06782">
    <property type="entry name" value="cpPDZ_CPP-like"/>
    <property type="match status" value="1"/>
</dbReference>
<reference evidence="10" key="1">
    <citation type="journal article" date="2019" name="Int. J. Syst. Evol. Microbiol.">
        <title>The Global Catalogue of Microorganisms (GCM) 10K type strain sequencing project: providing services to taxonomists for standard genome sequencing and annotation.</title>
        <authorList>
            <consortium name="The Broad Institute Genomics Platform"/>
            <consortium name="The Broad Institute Genome Sequencing Center for Infectious Disease"/>
            <person name="Wu L."/>
            <person name="Ma J."/>
        </authorList>
    </citation>
    <scope>NUCLEOTIDE SEQUENCE [LARGE SCALE GENOMIC DNA]</scope>
    <source>
        <strain evidence="10">KCTC 22232</strain>
    </source>
</reference>
<keyword evidence="3 5" id="KW-0378">Hydrolase</keyword>
<comment type="caution">
    <text evidence="9">The sequence shown here is derived from an EMBL/GenBank/DDBJ whole genome shotgun (WGS) entry which is preliminary data.</text>
</comment>
<dbReference type="InterPro" id="IPR036034">
    <property type="entry name" value="PDZ_sf"/>
</dbReference>
<evidence type="ECO:0000259" key="8">
    <source>
        <dbReference type="PROSITE" id="PS50106"/>
    </source>
</evidence>
<dbReference type="PANTHER" id="PTHR32060:SF30">
    <property type="entry name" value="CARBOXY-TERMINAL PROCESSING PROTEASE CTPA"/>
    <property type="match status" value="1"/>
</dbReference>
<gene>
    <name evidence="9" type="ORF">GCM10008098_22740</name>
</gene>
<dbReference type="InterPro" id="IPR029045">
    <property type="entry name" value="ClpP/crotonase-like_dom_sf"/>
</dbReference>
<evidence type="ECO:0000256" key="7">
    <source>
        <dbReference type="SAM" id="SignalP"/>
    </source>
</evidence>
<protein>
    <submittedName>
        <fullName evidence="9">Peptidase S41</fullName>
    </submittedName>
</protein>
<evidence type="ECO:0000256" key="5">
    <source>
        <dbReference type="RuleBase" id="RU004404"/>
    </source>
</evidence>
<dbReference type="SUPFAM" id="SSF52096">
    <property type="entry name" value="ClpP/crotonase"/>
    <property type="match status" value="1"/>
</dbReference>
<feature type="signal peptide" evidence="7">
    <location>
        <begin position="1"/>
        <end position="30"/>
    </location>
</feature>
<dbReference type="Gene3D" id="3.30.750.44">
    <property type="match status" value="1"/>
</dbReference>
<dbReference type="CDD" id="cd07560">
    <property type="entry name" value="Peptidase_S41_CPP"/>
    <property type="match status" value="1"/>
</dbReference>
<keyword evidence="2 5" id="KW-0645">Protease</keyword>
<evidence type="ECO:0000313" key="10">
    <source>
        <dbReference type="Proteomes" id="UP000621898"/>
    </source>
</evidence>
<dbReference type="InterPro" id="IPR001478">
    <property type="entry name" value="PDZ"/>
</dbReference>
<sequence length="469" mass="49406">MRFPTRNPTAGLTALLLAAPLLLTVPHAHAQSTPTDSTSVAAPAPPVDLPATDSHASAPASASSSSDQVSLDDIRNFSRVYEVVRQAYVEKVDNKTLMKAAITGMLSGLDPHSEYLDKDGLTQLSEDTTGEYSGLGIEVLQVDGGLRIVSPIDDTPAARAGIKAGDSIVKINGTLIDPGNVDEMFKQLRGKPGSKIELTIVHDKSDKLIDLHLVRENIAVSSVKVRELEPGYAYLRISQFQEDTASDLDRKLGELIKKNGAQKGAVLDLRNNPGGLLTAAVGVSDAFLDSGIIVTTRGRLQDANMSFSAHPGDQLNGAPMIVLTNNGTASAAEIVSGALKDNRRALIMGQRTFGKGVVQTVLPLDAEHAVKITTARYYTPNGTSIQAEGIKPDIALADLTVNKADSGPVLISSEADLPNHLANENAKTGTDINDDGSAADGKLAASDYALSQALNVLKGMALRQSPARR</sequence>
<dbReference type="SMART" id="SM00228">
    <property type="entry name" value="PDZ"/>
    <property type="match status" value="1"/>
</dbReference>
<dbReference type="PROSITE" id="PS50106">
    <property type="entry name" value="PDZ"/>
    <property type="match status" value="1"/>
</dbReference>
<comment type="similarity">
    <text evidence="1 5">Belongs to the peptidase S41A family.</text>
</comment>